<dbReference type="InterPro" id="IPR013924">
    <property type="entry name" value="RNase_H2_suC"/>
</dbReference>
<dbReference type="AlphaFoldDB" id="A0A5K3EIW5"/>
<organism evidence="1">
    <name type="scientific">Mesocestoides corti</name>
    <name type="common">Flatworm</name>
    <dbReference type="NCBI Taxonomy" id="53468"/>
    <lineage>
        <taxon>Eukaryota</taxon>
        <taxon>Metazoa</taxon>
        <taxon>Spiralia</taxon>
        <taxon>Lophotrochozoa</taxon>
        <taxon>Platyhelminthes</taxon>
        <taxon>Cestoda</taxon>
        <taxon>Eucestoda</taxon>
        <taxon>Cyclophyllidea</taxon>
        <taxon>Mesocestoididae</taxon>
        <taxon>Mesocestoides</taxon>
    </lineage>
</organism>
<dbReference type="Pfam" id="PF08615">
    <property type="entry name" value="RNase_H2_suC"/>
    <property type="match status" value="1"/>
</dbReference>
<reference evidence="1" key="1">
    <citation type="submission" date="2019-11" db="UniProtKB">
        <authorList>
            <consortium name="WormBaseParasite"/>
        </authorList>
    </citation>
    <scope>IDENTIFICATION</scope>
</reference>
<sequence length="122" mass="13115">MVLPSSSIVHSIPVNLDADGINLQLPKDFISAGQLNDHAENVYTAHLRGRKLQGRTFQMPAGAEANIFLCEGGHNLDEEAGNLRFTGGSVEKLVIWDTSAPSGTYEKLQAALLWAKLNAALS</sequence>
<dbReference type="GO" id="GO:0032299">
    <property type="term" value="C:ribonuclease H2 complex"/>
    <property type="evidence" value="ECO:0007669"/>
    <property type="project" value="InterPro"/>
</dbReference>
<dbReference type="GO" id="GO:0006401">
    <property type="term" value="P:RNA catabolic process"/>
    <property type="evidence" value="ECO:0007669"/>
    <property type="project" value="InterPro"/>
</dbReference>
<accession>A0A5K3EIW5</accession>
<protein>
    <submittedName>
        <fullName evidence="1">Ribonuclease H2 subunit C</fullName>
    </submittedName>
</protein>
<evidence type="ECO:0000313" key="1">
    <source>
        <dbReference type="WBParaSite" id="MCU_000490-RA"/>
    </source>
</evidence>
<dbReference type="Gene3D" id="2.40.128.680">
    <property type="match status" value="1"/>
</dbReference>
<proteinExistence type="predicted"/>
<dbReference type="WBParaSite" id="MCU_000490-RA">
    <property type="protein sequence ID" value="MCU_000490-RA"/>
    <property type="gene ID" value="MCU_000490"/>
</dbReference>
<name>A0A5K3EIW5_MESCO</name>